<evidence type="ECO:0000256" key="6">
    <source>
        <dbReference type="ARBA" id="ARBA00023136"/>
    </source>
</evidence>
<comment type="similarity">
    <text evidence="7">Belongs to the binding-protein-dependent transport system permease family.</text>
</comment>
<dbReference type="EMBL" id="MGGR01000019">
    <property type="protein sequence ID" value="OGM33339.1"/>
    <property type="molecule type" value="Genomic_DNA"/>
</dbReference>
<keyword evidence="4 7" id="KW-0812">Transmembrane</keyword>
<comment type="subcellular location">
    <subcellularLocation>
        <location evidence="1 7">Cell membrane</location>
        <topology evidence="1 7">Multi-pass membrane protein</topology>
    </subcellularLocation>
</comment>
<feature type="transmembrane region" description="Helical" evidence="7">
    <location>
        <begin position="175"/>
        <end position="196"/>
    </location>
</feature>
<dbReference type="PANTHER" id="PTHR30151">
    <property type="entry name" value="ALKANE SULFONATE ABC TRANSPORTER-RELATED, MEMBRANE SUBUNIT"/>
    <property type="match status" value="1"/>
</dbReference>
<evidence type="ECO:0000313" key="10">
    <source>
        <dbReference type="Proteomes" id="UP000177169"/>
    </source>
</evidence>
<feature type="transmembrane region" description="Helical" evidence="7">
    <location>
        <begin position="107"/>
        <end position="127"/>
    </location>
</feature>
<evidence type="ECO:0000256" key="4">
    <source>
        <dbReference type="ARBA" id="ARBA00022692"/>
    </source>
</evidence>
<keyword evidence="3" id="KW-1003">Cell membrane</keyword>
<dbReference type="SUPFAM" id="SSF161098">
    <property type="entry name" value="MetI-like"/>
    <property type="match status" value="1"/>
</dbReference>
<feature type="transmembrane region" description="Helical" evidence="7">
    <location>
        <begin position="133"/>
        <end position="154"/>
    </location>
</feature>
<keyword evidence="6 7" id="KW-0472">Membrane</keyword>
<keyword evidence="2 7" id="KW-0813">Transport</keyword>
<evidence type="ECO:0000259" key="8">
    <source>
        <dbReference type="PROSITE" id="PS50928"/>
    </source>
</evidence>
<feature type="transmembrane region" description="Helical" evidence="7">
    <location>
        <begin position="231"/>
        <end position="250"/>
    </location>
</feature>
<dbReference type="InterPro" id="IPR035906">
    <property type="entry name" value="MetI-like_sf"/>
</dbReference>
<feature type="domain" description="ABC transmembrane type-1" evidence="8">
    <location>
        <begin position="65"/>
        <end position="251"/>
    </location>
</feature>
<dbReference type="Gene3D" id="1.10.3720.10">
    <property type="entry name" value="MetI-like"/>
    <property type="match status" value="1"/>
</dbReference>
<accession>A0A1F7Z2N6</accession>
<evidence type="ECO:0000313" key="9">
    <source>
        <dbReference type="EMBL" id="OGM33339.1"/>
    </source>
</evidence>
<dbReference type="InterPro" id="IPR000515">
    <property type="entry name" value="MetI-like"/>
</dbReference>
<evidence type="ECO:0000256" key="7">
    <source>
        <dbReference type="RuleBase" id="RU363032"/>
    </source>
</evidence>
<sequence>MKTKGLLFLLKHLGRTSRRFVPELSNIALLITGWYFVSRNVPSFLLPSPLSTLRETYKTLFSPEFAYNAFLTLRRALTGFFVAFVATHLLVLTSMYSDKFRKFWRPLILLGLSVPATIGIFVTVVMLGSRGPVALIVVIIILTPLLYLMLYPAFQNIDKGLTEVAKVYHFPRSVFLKYVIMPQIAPYYLSAIRAGVNDSWKLAMLAEVFSFGDGVGHQILLYFNLFSIRQVLAWFLSFLVILVVLEYGVFQSLEKLLVPNRENNKNIW</sequence>
<evidence type="ECO:0000256" key="5">
    <source>
        <dbReference type="ARBA" id="ARBA00022989"/>
    </source>
</evidence>
<evidence type="ECO:0000256" key="1">
    <source>
        <dbReference type="ARBA" id="ARBA00004651"/>
    </source>
</evidence>
<dbReference type="GO" id="GO:0005886">
    <property type="term" value="C:plasma membrane"/>
    <property type="evidence" value="ECO:0007669"/>
    <property type="project" value="UniProtKB-SubCell"/>
</dbReference>
<dbReference type="AlphaFoldDB" id="A0A1F7Z2N6"/>
<evidence type="ECO:0000256" key="3">
    <source>
        <dbReference type="ARBA" id="ARBA00022475"/>
    </source>
</evidence>
<name>A0A1F7Z2N6_9BACT</name>
<dbReference type="CDD" id="cd06261">
    <property type="entry name" value="TM_PBP2"/>
    <property type="match status" value="1"/>
</dbReference>
<evidence type="ECO:0000256" key="2">
    <source>
        <dbReference type="ARBA" id="ARBA00022448"/>
    </source>
</evidence>
<protein>
    <recommendedName>
        <fullName evidence="8">ABC transmembrane type-1 domain-containing protein</fullName>
    </recommendedName>
</protein>
<comment type="caution">
    <text evidence="9">The sequence shown here is derived from an EMBL/GenBank/DDBJ whole genome shotgun (WGS) entry which is preliminary data.</text>
</comment>
<gene>
    <name evidence="9" type="ORF">A3D01_00410</name>
</gene>
<dbReference type="STRING" id="1802505.A3D01_00410"/>
<keyword evidence="5 7" id="KW-1133">Transmembrane helix</keyword>
<proteinExistence type="inferred from homology"/>
<reference evidence="9 10" key="1">
    <citation type="journal article" date="2016" name="Nat. Commun.">
        <title>Thousands of microbial genomes shed light on interconnected biogeochemical processes in an aquifer system.</title>
        <authorList>
            <person name="Anantharaman K."/>
            <person name="Brown C.T."/>
            <person name="Hug L.A."/>
            <person name="Sharon I."/>
            <person name="Castelle C.J."/>
            <person name="Probst A.J."/>
            <person name="Thomas B.C."/>
            <person name="Singh A."/>
            <person name="Wilkins M.J."/>
            <person name="Karaoz U."/>
            <person name="Brodie E.L."/>
            <person name="Williams K.H."/>
            <person name="Hubbard S.S."/>
            <person name="Banfield J.F."/>
        </authorList>
    </citation>
    <scope>NUCLEOTIDE SEQUENCE [LARGE SCALE GENOMIC DNA]</scope>
</reference>
<dbReference type="Pfam" id="PF00528">
    <property type="entry name" value="BPD_transp_1"/>
    <property type="match status" value="1"/>
</dbReference>
<dbReference type="Proteomes" id="UP000177169">
    <property type="component" value="Unassembled WGS sequence"/>
</dbReference>
<dbReference type="PANTHER" id="PTHR30151:SF0">
    <property type="entry name" value="ABC TRANSPORTER PERMEASE PROTEIN MJ0413-RELATED"/>
    <property type="match status" value="1"/>
</dbReference>
<dbReference type="PROSITE" id="PS50928">
    <property type="entry name" value="ABC_TM1"/>
    <property type="match status" value="1"/>
</dbReference>
<feature type="transmembrane region" description="Helical" evidence="7">
    <location>
        <begin position="76"/>
        <end position="95"/>
    </location>
</feature>
<dbReference type="GO" id="GO:0055085">
    <property type="term" value="P:transmembrane transport"/>
    <property type="evidence" value="ECO:0007669"/>
    <property type="project" value="InterPro"/>
</dbReference>
<feature type="transmembrane region" description="Helical" evidence="7">
    <location>
        <begin position="20"/>
        <end position="37"/>
    </location>
</feature>
<organism evidence="9 10">
    <name type="scientific">Candidatus Woesebacteria bacterium RIFCSPHIGHO2_02_FULL_39_13</name>
    <dbReference type="NCBI Taxonomy" id="1802505"/>
    <lineage>
        <taxon>Bacteria</taxon>
        <taxon>Candidatus Woeseibacteriota</taxon>
    </lineage>
</organism>